<dbReference type="PANTHER" id="PTHR43774:SF1">
    <property type="entry name" value="PEPTIDE METHIONINE SULFOXIDE REDUCTASE MSRA 2"/>
    <property type="match status" value="1"/>
</dbReference>
<feature type="active site" evidence="4">
    <location>
        <position position="12"/>
    </location>
</feature>
<dbReference type="EMBL" id="JBHSDH010000013">
    <property type="protein sequence ID" value="MFC4292739.1"/>
    <property type="molecule type" value="Genomic_DNA"/>
</dbReference>
<dbReference type="GO" id="GO:0008113">
    <property type="term" value="F:peptide-methionine (S)-S-oxide reductase activity"/>
    <property type="evidence" value="ECO:0007669"/>
    <property type="project" value="UniProtKB-EC"/>
</dbReference>
<comment type="caution">
    <text evidence="6">The sequence shown here is derived from an EMBL/GenBank/DDBJ whole genome shotgun (WGS) entry which is preliminary data.</text>
</comment>
<evidence type="ECO:0000313" key="7">
    <source>
        <dbReference type="Proteomes" id="UP001595887"/>
    </source>
</evidence>
<evidence type="ECO:0000259" key="5">
    <source>
        <dbReference type="Pfam" id="PF01625"/>
    </source>
</evidence>
<dbReference type="Gene3D" id="3.30.1060.10">
    <property type="entry name" value="Peptide methionine sulphoxide reductase MsrA"/>
    <property type="match status" value="1"/>
</dbReference>
<accession>A0ABV8RJ71</accession>
<comment type="similarity">
    <text evidence="4">Belongs to the MsrA Met sulfoxide reductase family.</text>
</comment>
<feature type="domain" description="Peptide methionine sulphoxide reductase MsrA" evidence="5">
    <location>
        <begin position="5"/>
        <end position="156"/>
    </location>
</feature>
<evidence type="ECO:0000313" key="6">
    <source>
        <dbReference type="EMBL" id="MFC4292739.1"/>
    </source>
</evidence>
<dbReference type="PANTHER" id="PTHR43774">
    <property type="entry name" value="PEPTIDE METHIONINE SULFOXIDE REDUCTASE"/>
    <property type="match status" value="1"/>
</dbReference>
<organism evidence="6 7">
    <name type="scientific">Sphingorhabdus arenilitoris</name>
    <dbReference type="NCBI Taxonomy" id="1490041"/>
    <lineage>
        <taxon>Bacteria</taxon>
        <taxon>Pseudomonadati</taxon>
        <taxon>Pseudomonadota</taxon>
        <taxon>Alphaproteobacteria</taxon>
        <taxon>Sphingomonadales</taxon>
        <taxon>Sphingomonadaceae</taxon>
        <taxon>Sphingorhabdus</taxon>
    </lineage>
</organism>
<comment type="catalytic activity">
    <reaction evidence="3 4">
        <text>[thioredoxin]-disulfide + L-methionine + H2O = L-methionine (S)-S-oxide + [thioredoxin]-dithiol</text>
        <dbReference type="Rhea" id="RHEA:19993"/>
        <dbReference type="Rhea" id="RHEA-COMP:10698"/>
        <dbReference type="Rhea" id="RHEA-COMP:10700"/>
        <dbReference type="ChEBI" id="CHEBI:15377"/>
        <dbReference type="ChEBI" id="CHEBI:29950"/>
        <dbReference type="ChEBI" id="CHEBI:50058"/>
        <dbReference type="ChEBI" id="CHEBI:57844"/>
        <dbReference type="ChEBI" id="CHEBI:58772"/>
        <dbReference type="EC" id="1.8.4.11"/>
    </reaction>
</comment>
<evidence type="ECO:0000256" key="1">
    <source>
        <dbReference type="ARBA" id="ARBA00023002"/>
    </source>
</evidence>
<protein>
    <recommendedName>
        <fullName evidence="4">Peptide methionine sulfoxide reductase MsrA</fullName>
        <shortName evidence="4">Protein-methionine-S-oxide reductase</shortName>
        <ecNumber evidence="4">1.8.4.11</ecNumber>
    </recommendedName>
    <alternativeName>
        <fullName evidence="4">Peptide-methionine (S)-S-oxide reductase</fullName>
        <shortName evidence="4">Peptide Met(O) reductase</shortName>
    </alternativeName>
</protein>
<dbReference type="Proteomes" id="UP001595887">
    <property type="component" value="Unassembled WGS sequence"/>
</dbReference>
<name>A0ABV8RJ71_9SPHN</name>
<dbReference type="SUPFAM" id="SSF55068">
    <property type="entry name" value="Peptide methionine sulfoxide reductase"/>
    <property type="match status" value="1"/>
</dbReference>
<dbReference type="RefSeq" id="WP_381423679.1">
    <property type="nucleotide sequence ID" value="NZ_JBHSDH010000013.1"/>
</dbReference>
<gene>
    <name evidence="4 6" type="primary">msrA</name>
    <name evidence="6" type="ORF">ACFOWX_09975</name>
</gene>
<evidence type="ECO:0000256" key="2">
    <source>
        <dbReference type="ARBA" id="ARBA00047806"/>
    </source>
</evidence>
<evidence type="ECO:0000256" key="4">
    <source>
        <dbReference type="HAMAP-Rule" id="MF_01401"/>
    </source>
</evidence>
<comment type="catalytic activity">
    <reaction evidence="2 4">
        <text>L-methionyl-[protein] + [thioredoxin]-disulfide + H2O = L-methionyl-(S)-S-oxide-[protein] + [thioredoxin]-dithiol</text>
        <dbReference type="Rhea" id="RHEA:14217"/>
        <dbReference type="Rhea" id="RHEA-COMP:10698"/>
        <dbReference type="Rhea" id="RHEA-COMP:10700"/>
        <dbReference type="Rhea" id="RHEA-COMP:12313"/>
        <dbReference type="Rhea" id="RHEA-COMP:12315"/>
        <dbReference type="ChEBI" id="CHEBI:15377"/>
        <dbReference type="ChEBI" id="CHEBI:16044"/>
        <dbReference type="ChEBI" id="CHEBI:29950"/>
        <dbReference type="ChEBI" id="CHEBI:44120"/>
        <dbReference type="ChEBI" id="CHEBI:50058"/>
        <dbReference type="EC" id="1.8.4.11"/>
    </reaction>
</comment>
<dbReference type="EC" id="1.8.4.11" evidence="4"/>
<reference evidence="7" key="1">
    <citation type="journal article" date="2019" name="Int. J. Syst. Evol. Microbiol.">
        <title>The Global Catalogue of Microorganisms (GCM) 10K type strain sequencing project: providing services to taxonomists for standard genome sequencing and annotation.</title>
        <authorList>
            <consortium name="The Broad Institute Genomics Platform"/>
            <consortium name="The Broad Institute Genome Sequencing Center for Infectious Disease"/>
            <person name="Wu L."/>
            <person name="Ma J."/>
        </authorList>
    </citation>
    <scope>NUCLEOTIDE SEQUENCE [LARGE SCALE GENOMIC DNA]</scope>
    <source>
        <strain evidence="7">CECT 8531</strain>
    </source>
</reference>
<dbReference type="InterPro" id="IPR036509">
    <property type="entry name" value="Met_Sox_Rdtase_MsrA_sf"/>
</dbReference>
<keyword evidence="1 4" id="KW-0560">Oxidoreductase</keyword>
<proteinExistence type="inferred from homology"/>
<comment type="function">
    <text evidence="4">Has an important function as a repair enzyme for proteins that have been inactivated by oxidation. Catalyzes the reversible oxidation-reduction of methionine sulfoxide in proteins to methionine.</text>
</comment>
<sequence>MAQQQAILAGGCFWCTEAVFGQLAGVTRVQSGYIGGHLADPTYKQVCSGSTGHAEAIRIDFDPDVISYGDLLEIFFATHDPTQLNRQGNDIGTQYRSAIFPVSEEQRAAAKAGIEKAQADWPAPIVTTIEEADIWYPAEDYHQEYWDGEGQRNPYCLAVIPPKLAKLKKGYADRLVKGEN</sequence>
<dbReference type="Pfam" id="PF01625">
    <property type="entry name" value="PMSR"/>
    <property type="match status" value="1"/>
</dbReference>
<keyword evidence="7" id="KW-1185">Reference proteome</keyword>
<dbReference type="InterPro" id="IPR002569">
    <property type="entry name" value="Met_Sox_Rdtase_MsrA_dom"/>
</dbReference>
<evidence type="ECO:0000256" key="3">
    <source>
        <dbReference type="ARBA" id="ARBA00048782"/>
    </source>
</evidence>
<dbReference type="HAMAP" id="MF_01401">
    <property type="entry name" value="MsrA"/>
    <property type="match status" value="1"/>
</dbReference>
<dbReference type="NCBIfam" id="TIGR00401">
    <property type="entry name" value="msrA"/>
    <property type="match status" value="1"/>
</dbReference>